<proteinExistence type="predicted"/>
<dbReference type="Gene3D" id="3.40.50.300">
    <property type="entry name" value="P-loop containing nucleotide triphosphate hydrolases"/>
    <property type="match status" value="1"/>
</dbReference>
<gene>
    <name evidence="2" type="primary">hda</name>
    <name evidence="2" type="ORF">K7B09_03910</name>
</gene>
<dbReference type="PANTHER" id="PTHR30050:SF5">
    <property type="entry name" value="DNAA REGULATORY INACTIVATOR HDA"/>
    <property type="match status" value="1"/>
</dbReference>
<dbReference type="SUPFAM" id="SSF52540">
    <property type="entry name" value="P-loop containing nucleoside triphosphate hydrolases"/>
    <property type="match status" value="1"/>
</dbReference>
<sequence>MNHSVPQLPLALRYPPEQRFDTYLQAPVGLQEHLRALAETQQGDAIFLHGETGAGKTHLLVAACATAGALGHMPAYLGLKHLRGRLATACEGLDNAALVVVDDVDAIAGVREDEVALFHLHNRMRDAGYALLYAATLPPNEMPLVLPDLRSRFAQCSCWALSQLDDAGRTELLRQRAAARGLDFDDAALEWLLRRASRDLGSLTAIFERLDHASLAAQRRLTVPFLRQVLGG</sequence>
<dbReference type="Proteomes" id="UP001430290">
    <property type="component" value="Unassembled WGS sequence"/>
</dbReference>
<dbReference type="PANTHER" id="PTHR30050">
    <property type="entry name" value="CHROMOSOMAL REPLICATION INITIATOR PROTEIN DNAA"/>
    <property type="match status" value="1"/>
</dbReference>
<dbReference type="EMBL" id="JAIQDJ010000001">
    <property type="protein sequence ID" value="MBZ4185468.1"/>
    <property type="molecule type" value="Genomic_DNA"/>
</dbReference>
<accession>A0ABS7TCD1</accession>
<comment type="caution">
    <text evidence="2">The sequence shown here is derived from an EMBL/GenBank/DDBJ whole genome shotgun (WGS) entry which is preliminary data.</text>
</comment>
<dbReference type="InterPro" id="IPR027417">
    <property type="entry name" value="P-loop_NTPase"/>
</dbReference>
<reference evidence="2" key="1">
    <citation type="submission" date="2021-09" db="EMBL/GenBank/DDBJ databases">
        <authorList>
            <person name="Wu T."/>
            <person name="Guo S.Z."/>
        </authorList>
    </citation>
    <scope>NUCLEOTIDE SEQUENCE</scope>
    <source>
        <strain evidence="2">RSS-23</strain>
    </source>
</reference>
<name>A0ABS7TCD1_9GAMM</name>
<evidence type="ECO:0000313" key="2">
    <source>
        <dbReference type="EMBL" id="MBZ4185468.1"/>
    </source>
</evidence>
<dbReference type="RefSeq" id="WP_223626967.1">
    <property type="nucleotide sequence ID" value="NZ_JAIQDJ010000001.1"/>
</dbReference>
<dbReference type="NCBIfam" id="TIGR03420">
    <property type="entry name" value="DnaA_homol_Hda"/>
    <property type="match status" value="1"/>
</dbReference>
<dbReference type="InterPro" id="IPR017788">
    <property type="entry name" value="Hda"/>
</dbReference>
<feature type="domain" description="Hda lid" evidence="1">
    <location>
        <begin position="166"/>
        <end position="230"/>
    </location>
</feature>
<evidence type="ECO:0000259" key="1">
    <source>
        <dbReference type="Pfam" id="PF22688"/>
    </source>
</evidence>
<keyword evidence="3" id="KW-1185">Reference proteome</keyword>
<dbReference type="Gene3D" id="1.10.8.60">
    <property type="match status" value="1"/>
</dbReference>
<dbReference type="InterPro" id="IPR055199">
    <property type="entry name" value="Hda_lid"/>
</dbReference>
<protein>
    <submittedName>
        <fullName evidence="2">DnaA regulatory inactivator Hda</fullName>
    </submittedName>
</protein>
<evidence type="ECO:0000313" key="3">
    <source>
        <dbReference type="Proteomes" id="UP001430290"/>
    </source>
</evidence>
<organism evidence="2 3">
    <name type="scientific">Thermomonas beijingensis</name>
    <dbReference type="NCBI Taxonomy" id="2872701"/>
    <lineage>
        <taxon>Bacteria</taxon>
        <taxon>Pseudomonadati</taxon>
        <taxon>Pseudomonadota</taxon>
        <taxon>Gammaproteobacteria</taxon>
        <taxon>Lysobacterales</taxon>
        <taxon>Lysobacteraceae</taxon>
        <taxon>Thermomonas</taxon>
    </lineage>
</organism>
<dbReference type="Pfam" id="PF22688">
    <property type="entry name" value="Hda_lid"/>
    <property type="match status" value="1"/>
</dbReference>